<name>A7VKD1_GLARU</name>
<organism evidence="1">
    <name type="scientific">Glandirana rugosa</name>
    <name type="common">Japanese wrinkled frog</name>
    <name type="synonym">Rana rugosa</name>
    <dbReference type="NCBI Taxonomy" id="8410"/>
    <lineage>
        <taxon>Eukaryota</taxon>
        <taxon>Metazoa</taxon>
        <taxon>Chordata</taxon>
        <taxon>Craniata</taxon>
        <taxon>Vertebrata</taxon>
        <taxon>Euteleostomi</taxon>
        <taxon>Amphibia</taxon>
        <taxon>Batrachia</taxon>
        <taxon>Anura</taxon>
        <taxon>Neobatrachia</taxon>
        <taxon>Ranoidea</taxon>
        <taxon>Ranidae</taxon>
        <taxon>Glandirana</taxon>
    </lineage>
</organism>
<accession>A7VKD1</accession>
<protein>
    <submittedName>
        <fullName evidence="1">mRNA, similar to galectin-1</fullName>
    </submittedName>
</protein>
<dbReference type="EMBL" id="AB288013">
    <property type="protein sequence ID" value="BAF76744.1"/>
    <property type="molecule type" value="mRNA"/>
</dbReference>
<reference evidence="1" key="1">
    <citation type="journal article" date="2008" name="Gen. Comp. Endocrinol.">
        <title>Differential display analysis of gene expression in female-to-male sex-reversing gonads of the frog Rana rugosa.</title>
        <authorList>
            <person name="Okada G."/>
            <person name="Maruo K."/>
            <person name="Funada S."/>
            <person name="Nakamura M."/>
        </authorList>
    </citation>
    <scope>NUCLEOTIDE SEQUENCE</scope>
</reference>
<dbReference type="AlphaFoldDB" id="A7VKD1"/>
<proteinExistence type="evidence at transcript level"/>
<feature type="non-terminal residue" evidence="1">
    <location>
        <position position="1"/>
    </location>
</feature>
<evidence type="ECO:0000313" key="1">
    <source>
        <dbReference type="EMBL" id="BAF76744.1"/>
    </source>
</evidence>
<sequence>EPGKITVQLPTGNPLSFPIRTPIQEITFVSVENLKLKAVTVN</sequence>